<feature type="domain" description="Pleiotropic ABC efflux transporter N-terminal" evidence="3">
    <location>
        <begin position="88"/>
        <end position="138"/>
    </location>
</feature>
<dbReference type="EMBL" id="JASCZI010000911">
    <property type="protein sequence ID" value="MED6113780.1"/>
    <property type="molecule type" value="Genomic_DNA"/>
</dbReference>
<protein>
    <submittedName>
        <fullName evidence="4">Transcription factor</fullName>
    </submittedName>
</protein>
<gene>
    <name evidence="4" type="primary">PDR1_23</name>
    <name evidence="4" type="ORF">PIB30_074031</name>
</gene>
<evidence type="ECO:0000259" key="3">
    <source>
        <dbReference type="Pfam" id="PF14510"/>
    </source>
</evidence>
<reference evidence="4 5" key="1">
    <citation type="journal article" date="2023" name="Plants (Basel)">
        <title>Bridging the Gap: Combining Genomics and Transcriptomics Approaches to Understand Stylosanthes scabra, an Orphan Legume from the Brazilian Caatinga.</title>
        <authorList>
            <person name="Ferreira-Neto J.R.C."/>
            <person name="da Silva M.D."/>
            <person name="Binneck E."/>
            <person name="de Melo N.F."/>
            <person name="da Silva R.H."/>
            <person name="de Melo A.L.T.M."/>
            <person name="Pandolfi V."/>
            <person name="Bustamante F.O."/>
            <person name="Brasileiro-Vidal A.C."/>
            <person name="Benko-Iseppon A.M."/>
        </authorList>
    </citation>
    <scope>NUCLEOTIDE SEQUENCE [LARGE SCALE GENOMIC DNA]</scope>
    <source>
        <tissue evidence="4">Leaves</tissue>
    </source>
</reference>
<dbReference type="PANTHER" id="PTHR48040">
    <property type="entry name" value="PLEIOTROPIC DRUG RESISTANCE PROTEIN 1-LIKE ISOFORM X1"/>
    <property type="match status" value="1"/>
</dbReference>
<dbReference type="Pfam" id="PF00005">
    <property type="entry name" value="ABC_tran"/>
    <property type="match status" value="1"/>
</dbReference>
<proteinExistence type="predicted"/>
<evidence type="ECO:0000313" key="4">
    <source>
        <dbReference type="EMBL" id="MED6113780.1"/>
    </source>
</evidence>
<keyword evidence="5" id="KW-1185">Reference proteome</keyword>
<feature type="compositionally biased region" description="Low complexity" evidence="1">
    <location>
        <begin position="1"/>
        <end position="24"/>
    </location>
</feature>
<feature type="region of interest" description="Disordered" evidence="1">
    <location>
        <begin position="1"/>
        <end position="32"/>
    </location>
</feature>
<dbReference type="SUPFAM" id="SSF52540">
    <property type="entry name" value="P-loop containing nucleoside triphosphate hydrolases"/>
    <property type="match status" value="2"/>
</dbReference>
<dbReference type="InterPro" id="IPR027417">
    <property type="entry name" value="P-loop_NTPase"/>
</dbReference>
<evidence type="ECO:0000259" key="2">
    <source>
        <dbReference type="Pfam" id="PF00005"/>
    </source>
</evidence>
<organism evidence="4 5">
    <name type="scientific">Stylosanthes scabra</name>
    <dbReference type="NCBI Taxonomy" id="79078"/>
    <lineage>
        <taxon>Eukaryota</taxon>
        <taxon>Viridiplantae</taxon>
        <taxon>Streptophyta</taxon>
        <taxon>Embryophyta</taxon>
        <taxon>Tracheophyta</taxon>
        <taxon>Spermatophyta</taxon>
        <taxon>Magnoliopsida</taxon>
        <taxon>eudicotyledons</taxon>
        <taxon>Gunneridae</taxon>
        <taxon>Pentapetalae</taxon>
        <taxon>rosids</taxon>
        <taxon>fabids</taxon>
        <taxon>Fabales</taxon>
        <taxon>Fabaceae</taxon>
        <taxon>Papilionoideae</taxon>
        <taxon>50 kb inversion clade</taxon>
        <taxon>dalbergioids sensu lato</taxon>
        <taxon>Dalbergieae</taxon>
        <taxon>Pterocarpus clade</taxon>
        <taxon>Stylosanthes</taxon>
    </lineage>
</organism>
<dbReference type="Pfam" id="PF14510">
    <property type="entry name" value="ABC_trans_N"/>
    <property type="match status" value="1"/>
</dbReference>
<dbReference type="InterPro" id="IPR029481">
    <property type="entry name" value="ABC_trans_N"/>
</dbReference>
<dbReference type="PANTHER" id="PTHR48040:SF45">
    <property type="entry name" value="PLEIOTROPIC DRUG RESISTANCE PROTEIN 1-LIKE"/>
    <property type="match status" value="1"/>
</dbReference>
<accession>A0ABU6QQ42</accession>
<dbReference type="Proteomes" id="UP001341840">
    <property type="component" value="Unassembled WGS sequence"/>
</dbReference>
<name>A0ABU6QQ42_9FABA</name>
<evidence type="ECO:0000256" key="1">
    <source>
        <dbReference type="SAM" id="MobiDB-lite"/>
    </source>
</evidence>
<sequence length="332" mass="37242">MEGSNNNNGISLRSNSSNSWRNNNMDVFSSSSPEREDDEVALKWAAIERLPTYSRIRRSIINNSEVDIKHMGLTERKILLERLVKIAEEDNEKFLLKLRDRMDRVGLDIPTIEVRFEHINVEAQVYVGRRALPTLFNFYVNVLEGFFNYLHIIPSPKKPLHILQNVSGIIKPRRMSLLLGPPGSGKTTLLLALAGKLAKDLKYSGRVTYNGHGLEEFVAQRSSAYIGQHDNHIGEMTVRETLAFSARCQGVGHNYEMLSELLRREKEANIKPDPDVDAYMKAAALEGQQTSVVTDYILKILGLEVCADIMVGDGMIRGISGGQKKRVTTGST</sequence>
<comment type="caution">
    <text evidence="4">The sequence shown here is derived from an EMBL/GenBank/DDBJ whole genome shotgun (WGS) entry which is preliminary data.</text>
</comment>
<dbReference type="Gene3D" id="3.40.50.300">
    <property type="entry name" value="P-loop containing nucleotide triphosphate hydrolases"/>
    <property type="match status" value="1"/>
</dbReference>
<feature type="domain" description="ABC transporter" evidence="2">
    <location>
        <begin position="163"/>
        <end position="327"/>
    </location>
</feature>
<evidence type="ECO:0000313" key="5">
    <source>
        <dbReference type="Proteomes" id="UP001341840"/>
    </source>
</evidence>
<dbReference type="InterPro" id="IPR003439">
    <property type="entry name" value="ABC_transporter-like_ATP-bd"/>
</dbReference>